<dbReference type="AlphaFoldDB" id="A0A834IVT5"/>
<organism evidence="2 3">
    <name type="scientific">Rhynchophorus ferrugineus</name>
    <name type="common">Red palm weevil</name>
    <name type="synonym">Curculio ferrugineus</name>
    <dbReference type="NCBI Taxonomy" id="354439"/>
    <lineage>
        <taxon>Eukaryota</taxon>
        <taxon>Metazoa</taxon>
        <taxon>Ecdysozoa</taxon>
        <taxon>Arthropoda</taxon>
        <taxon>Hexapoda</taxon>
        <taxon>Insecta</taxon>
        <taxon>Pterygota</taxon>
        <taxon>Neoptera</taxon>
        <taxon>Endopterygota</taxon>
        <taxon>Coleoptera</taxon>
        <taxon>Polyphaga</taxon>
        <taxon>Cucujiformia</taxon>
        <taxon>Curculionidae</taxon>
        <taxon>Dryophthorinae</taxon>
        <taxon>Rhynchophorus</taxon>
    </lineage>
</organism>
<dbReference type="Proteomes" id="UP000625711">
    <property type="component" value="Unassembled WGS sequence"/>
</dbReference>
<evidence type="ECO:0000313" key="2">
    <source>
        <dbReference type="EMBL" id="KAF7284800.1"/>
    </source>
</evidence>
<gene>
    <name evidence="2" type="ORF">GWI33_021558</name>
</gene>
<keyword evidence="3" id="KW-1185">Reference proteome</keyword>
<dbReference type="EMBL" id="JAACXV010000069">
    <property type="protein sequence ID" value="KAF7284800.1"/>
    <property type="molecule type" value="Genomic_DNA"/>
</dbReference>
<evidence type="ECO:0000313" key="3">
    <source>
        <dbReference type="Proteomes" id="UP000625711"/>
    </source>
</evidence>
<feature type="region of interest" description="Disordered" evidence="1">
    <location>
        <begin position="18"/>
        <end position="76"/>
    </location>
</feature>
<name>A0A834IVT5_RHYFE</name>
<dbReference type="OrthoDB" id="6768635at2759"/>
<feature type="compositionally biased region" description="Low complexity" evidence="1">
    <location>
        <begin position="24"/>
        <end position="34"/>
    </location>
</feature>
<evidence type="ECO:0000256" key="1">
    <source>
        <dbReference type="SAM" id="MobiDB-lite"/>
    </source>
</evidence>
<feature type="compositionally biased region" description="Polar residues" evidence="1">
    <location>
        <begin position="55"/>
        <end position="76"/>
    </location>
</feature>
<reference evidence="2" key="1">
    <citation type="submission" date="2020-08" db="EMBL/GenBank/DDBJ databases">
        <title>Genome sequencing and assembly of the red palm weevil Rhynchophorus ferrugineus.</title>
        <authorList>
            <person name="Dias G.B."/>
            <person name="Bergman C.M."/>
            <person name="Manee M."/>
        </authorList>
    </citation>
    <scope>NUCLEOTIDE SEQUENCE</scope>
    <source>
        <strain evidence="2">AA-2017</strain>
        <tissue evidence="2">Whole larva</tissue>
    </source>
</reference>
<accession>A0A834IVT5</accession>
<sequence length="93" mass="10133">MQTSTIIFKTDTKEFRIPSGAIVSSSTSSPTTSMRPPPPPPPPKVKLLDNKLEEPTSSIPDLANSETKTKQPPTNSVFKCFNNCILLSSIIKM</sequence>
<proteinExistence type="predicted"/>
<protein>
    <submittedName>
        <fullName evidence="2">Uncharacterized protein</fullName>
    </submittedName>
</protein>
<feature type="compositionally biased region" description="Pro residues" evidence="1">
    <location>
        <begin position="35"/>
        <end position="44"/>
    </location>
</feature>
<comment type="caution">
    <text evidence="2">The sequence shown here is derived from an EMBL/GenBank/DDBJ whole genome shotgun (WGS) entry which is preliminary data.</text>
</comment>